<evidence type="ECO:0000313" key="2">
    <source>
        <dbReference type="Proteomes" id="UP000692954"/>
    </source>
</evidence>
<sequence>MKSEVKRQNREFRDRFYELQLKADYFDNYKEKLDNKIKQS</sequence>
<gene>
    <name evidence="1" type="ORF">PSON_ATCC_30995.1.T0250320</name>
</gene>
<dbReference type="AlphaFoldDB" id="A0A8S1LV73"/>
<reference evidence="1" key="1">
    <citation type="submission" date="2021-01" db="EMBL/GenBank/DDBJ databases">
        <authorList>
            <consortium name="Genoscope - CEA"/>
            <person name="William W."/>
        </authorList>
    </citation>
    <scope>NUCLEOTIDE SEQUENCE</scope>
</reference>
<protein>
    <submittedName>
        <fullName evidence="1">Uncharacterized protein</fullName>
    </submittedName>
</protein>
<dbReference type="Proteomes" id="UP000692954">
    <property type="component" value="Unassembled WGS sequence"/>
</dbReference>
<accession>A0A8S1LV73</accession>
<evidence type="ECO:0000313" key="1">
    <source>
        <dbReference type="EMBL" id="CAD8069513.1"/>
    </source>
</evidence>
<keyword evidence="2" id="KW-1185">Reference proteome</keyword>
<name>A0A8S1LV73_9CILI</name>
<dbReference type="EMBL" id="CAJJDN010000025">
    <property type="protein sequence ID" value="CAD8069513.1"/>
    <property type="molecule type" value="Genomic_DNA"/>
</dbReference>
<proteinExistence type="predicted"/>
<comment type="caution">
    <text evidence="1">The sequence shown here is derived from an EMBL/GenBank/DDBJ whole genome shotgun (WGS) entry which is preliminary data.</text>
</comment>
<organism evidence="1 2">
    <name type="scientific">Paramecium sonneborni</name>
    <dbReference type="NCBI Taxonomy" id="65129"/>
    <lineage>
        <taxon>Eukaryota</taxon>
        <taxon>Sar</taxon>
        <taxon>Alveolata</taxon>
        <taxon>Ciliophora</taxon>
        <taxon>Intramacronucleata</taxon>
        <taxon>Oligohymenophorea</taxon>
        <taxon>Peniculida</taxon>
        <taxon>Parameciidae</taxon>
        <taxon>Paramecium</taxon>
    </lineage>
</organism>